<dbReference type="PANTHER" id="PTHR43731">
    <property type="entry name" value="RHOMBOID PROTEASE"/>
    <property type="match status" value="1"/>
</dbReference>
<feature type="non-terminal residue" evidence="9">
    <location>
        <position position="1"/>
    </location>
</feature>
<organism evidence="9">
    <name type="scientific">marine metagenome</name>
    <dbReference type="NCBI Taxonomy" id="408172"/>
    <lineage>
        <taxon>unclassified sequences</taxon>
        <taxon>metagenomes</taxon>
        <taxon>ecological metagenomes</taxon>
    </lineage>
</organism>
<feature type="transmembrane region" description="Helical" evidence="7">
    <location>
        <begin position="106"/>
        <end position="124"/>
    </location>
</feature>
<evidence type="ECO:0000256" key="7">
    <source>
        <dbReference type="SAM" id="Phobius"/>
    </source>
</evidence>
<evidence type="ECO:0000259" key="8">
    <source>
        <dbReference type="Pfam" id="PF01694"/>
    </source>
</evidence>
<dbReference type="PANTHER" id="PTHR43731:SF14">
    <property type="entry name" value="PRESENILIN-ASSOCIATED RHOMBOID-LIKE PROTEIN, MITOCHONDRIAL"/>
    <property type="match status" value="1"/>
</dbReference>
<feature type="domain" description="Peptidase S54 rhomboid" evidence="8">
    <location>
        <begin position="42"/>
        <end position="188"/>
    </location>
</feature>
<dbReference type="Pfam" id="PF01694">
    <property type="entry name" value="Rhomboid"/>
    <property type="match status" value="1"/>
</dbReference>
<evidence type="ECO:0000313" key="9">
    <source>
        <dbReference type="EMBL" id="SUZ48285.1"/>
    </source>
</evidence>
<feature type="transmembrane region" description="Helical" evidence="7">
    <location>
        <begin position="176"/>
        <end position="193"/>
    </location>
</feature>
<dbReference type="InterPro" id="IPR050925">
    <property type="entry name" value="Rhomboid_protease_S54"/>
</dbReference>
<keyword evidence="6 7" id="KW-0472">Membrane</keyword>
<sequence>VTYGILGLNILVFLGQILVSFSDPDLGIAIVFTFGFVPAEFNVITIITSMFIHGGLAHIVGNMWFLWLFGDNVESVLGHLKYFMFYMVCGIGAALGQFLISPSSQIPMIGASGAIAGVLGAYMIQFPKARVHILVIFIFITTIAVPAQIVLGLWFLMQLTGGLGTLGVDTTGGVAWFAHVGGFISGIGLLRRFQNLRLEIR</sequence>
<keyword evidence="5 7" id="KW-1133">Transmembrane helix</keyword>
<keyword evidence="3 7" id="KW-0812">Transmembrane</keyword>
<name>A0A381N199_9ZZZZ</name>
<feature type="transmembrane region" description="Helical" evidence="7">
    <location>
        <begin position="82"/>
        <end position="100"/>
    </location>
</feature>
<evidence type="ECO:0000256" key="2">
    <source>
        <dbReference type="ARBA" id="ARBA00009045"/>
    </source>
</evidence>
<evidence type="ECO:0000256" key="6">
    <source>
        <dbReference type="ARBA" id="ARBA00023136"/>
    </source>
</evidence>
<dbReference type="SUPFAM" id="SSF144091">
    <property type="entry name" value="Rhomboid-like"/>
    <property type="match status" value="1"/>
</dbReference>
<dbReference type="AlphaFoldDB" id="A0A381N199"/>
<feature type="transmembrane region" description="Helical" evidence="7">
    <location>
        <begin position="43"/>
        <end position="70"/>
    </location>
</feature>
<evidence type="ECO:0000256" key="4">
    <source>
        <dbReference type="ARBA" id="ARBA00022801"/>
    </source>
</evidence>
<dbReference type="GO" id="GO:0004252">
    <property type="term" value="F:serine-type endopeptidase activity"/>
    <property type="evidence" value="ECO:0007669"/>
    <property type="project" value="InterPro"/>
</dbReference>
<dbReference type="InterPro" id="IPR035952">
    <property type="entry name" value="Rhomboid-like_sf"/>
</dbReference>
<gene>
    <name evidence="9" type="ORF">METZ01_LOCUS1139</name>
</gene>
<feature type="transmembrane region" description="Helical" evidence="7">
    <location>
        <begin position="12"/>
        <end position="37"/>
    </location>
</feature>
<comment type="subcellular location">
    <subcellularLocation>
        <location evidence="1">Membrane</location>
        <topology evidence="1">Multi-pass membrane protein</topology>
    </subcellularLocation>
</comment>
<dbReference type="InterPro" id="IPR022764">
    <property type="entry name" value="Peptidase_S54_rhomboid_dom"/>
</dbReference>
<evidence type="ECO:0000256" key="1">
    <source>
        <dbReference type="ARBA" id="ARBA00004141"/>
    </source>
</evidence>
<comment type="similarity">
    <text evidence="2">Belongs to the peptidase S54 family.</text>
</comment>
<evidence type="ECO:0000256" key="3">
    <source>
        <dbReference type="ARBA" id="ARBA00022692"/>
    </source>
</evidence>
<evidence type="ECO:0000256" key="5">
    <source>
        <dbReference type="ARBA" id="ARBA00022989"/>
    </source>
</evidence>
<dbReference type="GO" id="GO:0016020">
    <property type="term" value="C:membrane"/>
    <property type="evidence" value="ECO:0007669"/>
    <property type="project" value="UniProtKB-SubCell"/>
</dbReference>
<proteinExistence type="inferred from homology"/>
<dbReference type="EMBL" id="UINC01000061">
    <property type="protein sequence ID" value="SUZ48285.1"/>
    <property type="molecule type" value="Genomic_DNA"/>
</dbReference>
<accession>A0A381N199</accession>
<feature type="transmembrane region" description="Helical" evidence="7">
    <location>
        <begin position="131"/>
        <end position="156"/>
    </location>
</feature>
<reference evidence="9" key="1">
    <citation type="submission" date="2018-05" db="EMBL/GenBank/DDBJ databases">
        <authorList>
            <person name="Lanie J.A."/>
            <person name="Ng W.-L."/>
            <person name="Kazmierczak K.M."/>
            <person name="Andrzejewski T.M."/>
            <person name="Davidsen T.M."/>
            <person name="Wayne K.J."/>
            <person name="Tettelin H."/>
            <person name="Glass J.I."/>
            <person name="Rusch D."/>
            <person name="Podicherti R."/>
            <person name="Tsui H.-C.T."/>
            <person name="Winkler M.E."/>
        </authorList>
    </citation>
    <scope>NUCLEOTIDE SEQUENCE</scope>
</reference>
<protein>
    <recommendedName>
        <fullName evidence="8">Peptidase S54 rhomboid domain-containing protein</fullName>
    </recommendedName>
</protein>
<keyword evidence="4" id="KW-0378">Hydrolase</keyword>
<dbReference type="Gene3D" id="1.20.1540.10">
    <property type="entry name" value="Rhomboid-like"/>
    <property type="match status" value="1"/>
</dbReference>